<dbReference type="FunFam" id="2.10.25.10:FF:000010">
    <property type="entry name" value="Pro-epidermal growth factor"/>
    <property type="match status" value="2"/>
</dbReference>
<dbReference type="PANTHER" id="PTHR24251">
    <property type="entry name" value="OVOCHYMASE-RELATED"/>
    <property type="match status" value="1"/>
</dbReference>
<dbReference type="PANTHER" id="PTHR24251:SF43">
    <property type="entry name" value="TOLLOID-LIKE PROTEIN 2"/>
    <property type="match status" value="1"/>
</dbReference>
<feature type="domain" description="CUB" evidence="8">
    <location>
        <begin position="434"/>
        <end position="550"/>
    </location>
</feature>
<keyword evidence="3" id="KW-0677">Repeat</keyword>
<dbReference type="Proteomes" id="UP000887566">
    <property type="component" value="Unplaced"/>
</dbReference>
<evidence type="ECO:0000256" key="4">
    <source>
        <dbReference type="ARBA" id="ARBA00023145"/>
    </source>
</evidence>
<dbReference type="Pfam" id="PF07645">
    <property type="entry name" value="EGF_CA"/>
    <property type="match status" value="1"/>
</dbReference>
<dbReference type="SUPFAM" id="SSF57196">
    <property type="entry name" value="EGF/Laminin"/>
    <property type="match status" value="2"/>
</dbReference>
<name>A0A914V7H6_9BILA</name>
<evidence type="ECO:0000259" key="8">
    <source>
        <dbReference type="PROSITE" id="PS01180"/>
    </source>
</evidence>
<dbReference type="InterPro" id="IPR000742">
    <property type="entry name" value="EGF"/>
</dbReference>
<dbReference type="GO" id="GO:0004222">
    <property type="term" value="F:metalloendopeptidase activity"/>
    <property type="evidence" value="ECO:0007669"/>
    <property type="project" value="InterPro"/>
</dbReference>
<dbReference type="Pfam" id="PF00431">
    <property type="entry name" value="CUB"/>
    <property type="match status" value="4"/>
</dbReference>
<dbReference type="SMART" id="SM00181">
    <property type="entry name" value="EGF"/>
    <property type="match status" value="2"/>
</dbReference>
<proteinExistence type="predicted"/>
<dbReference type="WBParaSite" id="PSAMB.scaffold1540size30332.g13697.t1">
    <property type="protein sequence ID" value="PSAMB.scaffold1540size30332.g13697.t1"/>
    <property type="gene ID" value="PSAMB.scaffold1540size30332.g13697"/>
</dbReference>
<dbReference type="Gene3D" id="2.60.120.290">
    <property type="entry name" value="Spermadhesin, CUB domain"/>
    <property type="match status" value="4"/>
</dbReference>
<comment type="caution">
    <text evidence="6">Lacks conserved residue(s) required for the propagation of feature annotation.</text>
</comment>
<feature type="domain" description="CUB" evidence="8">
    <location>
        <begin position="161"/>
        <end position="277"/>
    </location>
</feature>
<evidence type="ECO:0000256" key="5">
    <source>
        <dbReference type="ARBA" id="ARBA00023157"/>
    </source>
</evidence>
<dbReference type="FunFam" id="2.60.120.290:FF:000005">
    <property type="entry name" value="Procollagen C-endopeptidase enhancer 1"/>
    <property type="match status" value="1"/>
</dbReference>
<dbReference type="InterPro" id="IPR000859">
    <property type="entry name" value="CUB_dom"/>
</dbReference>
<feature type="region of interest" description="Disordered" evidence="7">
    <location>
        <begin position="553"/>
        <end position="579"/>
    </location>
</feature>
<dbReference type="Pfam" id="PF14670">
    <property type="entry name" value="FXa_inhibition"/>
    <property type="match status" value="1"/>
</dbReference>
<keyword evidence="4" id="KW-0865">Zymogen</keyword>
<dbReference type="InterPro" id="IPR035914">
    <property type="entry name" value="Sperma_CUB_dom_sf"/>
</dbReference>
<organism evidence="10 11">
    <name type="scientific">Plectus sambesii</name>
    <dbReference type="NCBI Taxonomy" id="2011161"/>
    <lineage>
        <taxon>Eukaryota</taxon>
        <taxon>Metazoa</taxon>
        <taxon>Ecdysozoa</taxon>
        <taxon>Nematoda</taxon>
        <taxon>Chromadorea</taxon>
        <taxon>Plectida</taxon>
        <taxon>Plectina</taxon>
        <taxon>Plectoidea</taxon>
        <taxon>Plectidae</taxon>
        <taxon>Plectus</taxon>
    </lineage>
</organism>
<dbReference type="PROSITE" id="PS50026">
    <property type="entry name" value="EGF_3"/>
    <property type="match status" value="2"/>
</dbReference>
<feature type="compositionally biased region" description="Pro residues" evidence="7">
    <location>
        <begin position="554"/>
        <end position="568"/>
    </location>
</feature>
<dbReference type="Gene3D" id="2.10.25.10">
    <property type="entry name" value="Laminin"/>
    <property type="match status" value="2"/>
</dbReference>
<evidence type="ECO:0000256" key="7">
    <source>
        <dbReference type="SAM" id="MobiDB-lite"/>
    </source>
</evidence>
<evidence type="ECO:0000256" key="1">
    <source>
        <dbReference type="ARBA" id="ARBA00022536"/>
    </source>
</evidence>
<evidence type="ECO:0000256" key="2">
    <source>
        <dbReference type="ARBA" id="ARBA00022729"/>
    </source>
</evidence>
<dbReference type="PROSITE" id="PS00010">
    <property type="entry name" value="ASX_HYDROXYL"/>
    <property type="match status" value="2"/>
</dbReference>
<dbReference type="GO" id="GO:0005509">
    <property type="term" value="F:calcium ion binding"/>
    <property type="evidence" value="ECO:0007669"/>
    <property type="project" value="InterPro"/>
</dbReference>
<keyword evidence="2" id="KW-0732">Signal</keyword>
<keyword evidence="10" id="KW-1185">Reference proteome</keyword>
<dbReference type="SUPFAM" id="SSF49854">
    <property type="entry name" value="Spermadhesin, CUB domain"/>
    <property type="match status" value="4"/>
</dbReference>
<dbReference type="InterPro" id="IPR018097">
    <property type="entry name" value="EGF_Ca-bd_CS"/>
</dbReference>
<dbReference type="PROSITE" id="PS01187">
    <property type="entry name" value="EGF_CA"/>
    <property type="match status" value="2"/>
</dbReference>
<dbReference type="AlphaFoldDB" id="A0A914V7H6"/>
<dbReference type="FunFam" id="2.60.120.290:FF:000013">
    <property type="entry name" value="Membrane frizzled-related protein"/>
    <property type="match status" value="3"/>
</dbReference>
<feature type="domain" description="CUB" evidence="8">
    <location>
        <begin position="4"/>
        <end position="118"/>
    </location>
</feature>
<evidence type="ECO:0000256" key="6">
    <source>
        <dbReference type="PROSITE-ProRule" id="PRU00076"/>
    </source>
</evidence>
<dbReference type="SMART" id="SM00042">
    <property type="entry name" value="CUB"/>
    <property type="match status" value="4"/>
</dbReference>
<protein>
    <submittedName>
        <fullName evidence="11">Tolloid-like protein 2</fullName>
    </submittedName>
</protein>
<dbReference type="InterPro" id="IPR015446">
    <property type="entry name" value="BMP_1/tolloid-like"/>
</dbReference>
<accession>A0A914V7H6</accession>
<evidence type="ECO:0000259" key="9">
    <source>
        <dbReference type="PROSITE" id="PS50026"/>
    </source>
</evidence>
<dbReference type="InterPro" id="IPR049883">
    <property type="entry name" value="NOTCH1_EGF-like"/>
</dbReference>
<reference evidence="11" key="1">
    <citation type="submission" date="2022-11" db="UniProtKB">
        <authorList>
            <consortium name="WormBaseParasite"/>
        </authorList>
    </citation>
    <scope>IDENTIFICATION</scope>
</reference>
<feature type="domain" description="CUB" evidence="8">
    <location>
        <begin position="321"/>
        <end position="433"/>
    </location>
</feature>
<keyword evidence="5" id="KW-1015">Disulfide bond</keyword>
<dbReference type="CDD" id="cd00041">
    <property type="entry name" value="CUB"/>
    <property type="match status" value="4"/>
</dbReference>
<feature type="domain" description="EGF-like" evidence="9">
    <location>
        <begin position="118"/>
        <end position="158"/>
    </location>
</feature>
<dbReference type="InterPro" id="IPR001881">
    <property type="entry name" value="EGF-like_Ca-bd_dom"/>
</dbReference>
<feature type="domain" description="EGF-like" evidence="9">
    <location>
        <begin position="277"/>
        <end position="317"/>
    </location>
</feature>
<evidence type="ECO:0000256" key="3">
    <source>
        <dbReference type="ARBA" id="ARBA00022737"/>
    </source>
</evidence>
<dbReference type="PIRSF" id="PIRSF001199">
    <property type="entry name" value="BMP_1/tolloid-like"/>
    <property type="match status" value="1"/>
</dbReference>
<evidence type="ECO:0000313" key="11">
    <source>
        <dbReference type="WBParaSite" id="PSAMB.scaffold1540size30332.g13697.t1"/>
    </source>
</evidence>
<dbReference type="CDD" id="cd00054">
    <property type="entry name" value="EGF_CA"/>
    <property type="match status" value="1"/>
</dbReference>
<evidence type="ECO:0000313" key="10">
    <source>
        <dbReference type="Proteomes" id="UP000887566"/>
    </source>
</evidence>
<dbReference type="SMART" id="SM00179">
    <property type="entry name" value="EGF_CA"/>
    <property type="match status" value="2"/>
</dbReference>
<dbReference type="PROSITE" id="PS01180">
    <property type="entry name" value="CUB"/>
    <property type="match status" value="4"/>
</dbReference>
<dbReference type="InterPro" id="IPR000152">
    <property type="entry name" value="EGF-type_Asp/Asn_hydroxyl_site"/>
</dbReference>
<keyword evidence="1 6" id="KW-0245">EGF-like domain</keyword>
<dbReference type="PROSITE" id="PS01186">
    <property type="entry name" value="EGF_2"/>
    <property type="match status" value="2"/>
</dbReference>
<sequence length="579" mass="64914">MAICGGELTADSGTIESPHYPENYPPDGRCTWLITVEEGLQVAIKFDLFSLEPHKDCIYDRLEVYEVHPSGDSNRLGKLCGQTIPENVKTLTSNQMRLEFYSDSSVQKPGFSLQFIQEFDECKTDTHGCQHKCVNLLGSYKCECDIGYELNADGKTCEDTCGGYIRADNGTIHSPNFPQHYPSGKRCVWEIEANPGYQIAINFTHLNIEGMKIACEYDYIKVTSIGDTDAESDNLGKFCGDYLEAFVVTSITNRLRVEFVSDNSVEKTGFAAYFLTDLDECKNNNGGCQHRCINLIGSYKCECDSGFVLAEDRHNCKEGGCNFQLKDPDGKIFSPNYPHDYPKGKTCAWQFVTTPGHRLLLQFDDFVLEEHTTCRYDKVQMYDGGSDGAQTMGMFCGSQIPKPMISTSNELYLVFHTNANVARRGFAATYSSVCGGVLEAEQSMGFIYSHARYSDHKYQKKMKCTWTIFARPGMGVQLRFTQFSLEPENGCEYDYVEIFDGETTDSSRYGRYCGEKAPPTVVSTGPALTLELYTDDSVEHKGFVAEYRLTEQGTPPPFIVPPPPPTPRPLREPIVNNRD</sequence>